<sequence length="73" mass="8344">MAKPDDRSDNAEKLKRMAQQTAENLEEAEQYLDEHADEISAMEKQDIAAKNERRRSSISGFEEEAQDESNNAE</sequence>
<feature type="compositionally biased region" description="Basic and acidic residues" evidence="1">
    <location>
        <begin position="32"/>
        <end position="55"/>
    </location>
</feature>
<feature type="compositionally biased region" description="Basic and acidic residues" evidence="1">
    <location>
        <begin position="1"/>
        <end position="15"/>
    </location>
</feature>
<evidence type="ECO:0000256" key="1">
    <source>
        <dbReference type="SAM" id="MobiDB-lite"/>
    </source>
</evidence>
<comment type="caution">
    <text evidence="2">The sequence shown here is derived from an EMBL/GenBank/DDBJ whole genome shotgun (WGS) entry which is preliminary data.</text>
</comment>
<dbReference type="OrthoDB" id="1799076at2"/>
<evidence type="ECO:0000313" key="3">
    <source>
        <dbReference type="Proteomes" id="UP000282311"/>
    </source>
</evidence>
<proteinExistence type="inferred from homology"/>
<evidence type="ECO:0000313" key="2">
    <source>
        <dbReference type="EMBL" id="RKN84127.1"/>
    </source>
</evidence>
<dbReference type="EMBL" id="RBAH01000009">
    <property type="protein sequence ID" value="RKN84127.1"/>
    <property type="molecule type" value="Genomic_DNA"/>
</dbReference>
<dbReference type="NCBIfam" id="TIGR03090">
    <property type="entry name" value="SASP_tlp"/>
    <property type="match status" value="1"/>
</dbReference>
<dbReference type="HAMAP" id="MF_01506">
    <property type="entry name" value="Tlp"/>
    <property type="match status" value="1"/>
</dbReference>
<reference evidence="2 3" key="1">
    <citation type="journal article" date="2007" name="Int. J. Syst. Evol. Microbiol.">
        <title>Paenibacillus ginsengarvi sp. nov., isolated from soil from ginseng cultivation.</title>
        <authorList>
            <person name="Yoon M.H."/>
            <person name="Ten L.N."/>
            <person name="Im W.T."/>
        </authorList>
    </citation>
    <scope>NUCLEOTIDE SEQUENCE [LARGE SCALE GENOMIC DNA]</scope>
    <source>
        <strain evidence="2 3">KCTC 13059</strain>
    </source>
</reference>
<dbReference type="InterPro" id="IPR017524">
    <property type="entry name" value="SASP_thioredoxin-like"/>
</dbReference>
<gene>
    <name evidence="2" type="primary">tlp</name>
    <name evidence="2" type="ORF">D7M11_14040</name>
</gene>
<dbReference type="AlphaFoldDB" id="A0A3B0CIK0"/>
<name>A0A3B0CIK0_9BACL</name>
<keyword evidence="3" id="KW-1185">Reference proteome</keyword>
<dbReference type="Pfam" id="PF19824">
    <property type="entry name" value="Tlp"/>
    <property type="match status" value="1"/>
</dbReference>
<feature type="region of interest" description="Disordered" evidence="1">
    <location>
        <begin position="1"/>
        <end position="73"/>
    </location>
</feature>
<organism evidence="2 3">
    <name type="scientific">Paenibacillus ginsengarvi</name>
    <dbReference type="NCBI Taxonomy" id="400777"/>
    <lineage>
        <taxon>Bacteria</taxon>
        <taxon>Bacillati</taxon>
        <taxon>Bacillota</taxon>
        <taxon>Bacilli</taxon>
        <taxon>Bacillales</taxon>
        <taxon>Paenibacillaceae</taxon>
        <taxon>Paenibacillus</taxon>
    </lineage>
</organism>
<dbReference type="Proteomes" id="UP000282311">
    <property type="component" value="Unassembled WGS sequence"/>
</dbReference>
<dbReference type="RefSeq" id="WP_120747862.1">
    <property type="nucleotide sequence ID" value="NZ_RBAH01000009.1"/>
</dbReference>
<protein>
    <submittedName>
        <fullName evidence="2">Small acid-soluble spore protein Tlp</fullName>
    </submittedName>
</protein>
<accession>A0A3B0CIK0</accession>